<dbReference type="InterPro" id="IPR036412">
    <property type="entry name" value="HAD-like_sf"/>
</dbReference>
<dbReference type="Proteomes" id="UP000501058">
    <property type="component" value="Chromosome"/>
</dbReference>
<dbReference type="SFLD" id="SFLDS00003">
    <property type="entry name" value="Haloacid_Dehalogenase"/>
    <property type="match status" value="1"/>
</dbReference>
<proteinExistence type="inferred from homology"/>
<dbReference type="NCBIfam" id="TIGR01509">
    <property type="entry name" value="HAD-SF-IA-v3"/>
    <property type="match status" value="1"/>
</dbReference>
<dbReference type="Pfam" id="PF00702">
    <property type="entry name" value="Hydrolase"/>
    <property type="match status" value="1"/>
</dbReference>
<keyword evidence="4" id="KW-0460">Magnesium</keyword>
<evidence type="ECO:0000256" key="4">
    <source>
        <dbReference type="ARBA" id="ARBA00022842"/>
    </source>
</evidence>
<evidence type="ECO:0000313" key="5">
    <source>
        <dbReference type="EMBL" id="QIK72779.1"/>
    </source>
</evidence>
<dbReference type="PANTHER" id="PTHR46193:SF10">
    <property type="entry name" value="6-PHOSPHOGLUCONATE PHOSPHATASE"/>
    <property type="match status" value="1"/>
</dbReference>
<gene>
    <name evidence="5" type="ORF">G7070_11470</name>
</gene>
<dbReference type="InterPro" id="IPR023198">
    <property type="entry name" value="PGP-like_dom2"/>
</dbReference>
<dbReference type="GO" id="GO:0003824">
    <property type="term" value="F:catalytic activity"/>
    <property type="evidence" value="ECO:0007669"/>
    <property type="project" value="UniProtKB-ARBA"/>
</dbReference>
<reference evidence="5 6" key="1">
    <citation type="submission" date="2020-03" db="EMBL/GenBank/DDBJ databases">
        <title>Propioniciclava sp. nov., isolated from Hydrophilus acuminatus.</title>
        <authorList>
            <person name="Hyun D.-W."/>
            <person name="Bae J.-W."/>
        </authorList>
    </citation>
    <scope>NUCLEOTIDE SEQUENCE [LARGE SCALE GENOMIC DNA]</scope>
    <source>
        <strain evidence="5 6">HDW11</strain>
    </source>
</reference>
<evidence type="ECO:0000256" key="3">
    <source>
        <dbReference type="ARBA" id="ARBA00022723"/>
    </source>
</evidence>
<comment type="similarity">
    <text evidence="2">Belongs to the HAD-like hydrolase superfamily. CbbY/CbbZ/Gph/YieH family.</text>
</comment>
<dbReference type="InterPro" id="IPR006439">
    <property type="entry name" value="HAD-SF_hydro_IA"/>
</dbReference>
<dbReference type="KEGG" id="prv:G7070_11470"/>
<evidence type="ECO:0000256" key="1">
    <source>
        <dbReference type="ARBA" id="ARBA00001946"/>
    </source>
</evidence>
<keyword evidence="6" id="KW-1185">Reference proteome</keyword>
<dbReference type="EMBL" id="CP049865">
    <property type="protein sequence ID" value="QIK72779.1"/>
    <property type="molecule type" value="Genomic_DNA"/>
</dbReference>
<organism evidence="5 6">
    <name type="scientific">Propioniciclava coleopterorum</name>
    <dbReference type="NCBI Taxonomy" id="2714937"/>
    <lineage>
        <taxon>Bacteria</taxon>
        <taxon>Bacillati</taxon>
        <taxon>Actinomycetota</taxon>
        <taxon>Actinomycetes</taxon>
        <taxon>Propionibacteriales</taxon>
        <taxon>Propionibacteriaceae</taxon>
        <taxon>Propioniciclava</taxon>
    </lineage>
</organism>
<dbReference type="GO" id="GO:0046872">
    <property type="term" value="F:metal ion binding"/>
    <property type="evidence" value="ECO:0007669"/>
    <property type="project" value="UniProtKB-KW"/>
</dbReference>
<dbReference type="InterPro" id="IPR023214">
    <property type="entry name" value="HAD_sf"/>
</dbReference>
<dbReference type="AlphaFoldDB" id="A0A6G7Y7T7"/>
<comment type="cofactor">
    <cofactor evidence="1">
        <name>Mg(2+)</name>
        <dbReference type="ChEBI" id="CHEBI:18420"/>
    </cofactor>
</comment>
<keyword evidence="3" id="KW-0479">Metal-binding</keyword>
<accession>A0A6G7Y7T7</accession>
<dbReference type="PANTHER" id="PTHR46193">
    <property type="entry name" value="6-PHOSPHOGLUCONATE PHOSPHATASE"/>
    <property type="match status" value="1"/>
</dbReference>
<evidence type="ECO:0000313" key="6">
    <source>
        <dbReference type="Proteomes" id="UP000501058"/>
    </source>
</evidence>
<evidence type="ECO:0000256" key="2">
    <source>
        <dbReference type="ARBA" id="ARBA00006171"/>
    </source>
</evidence>
<dbReference type="InterPro" id="IPR051600">
    <property type="entry name" value="Beta-PGM-like"/>
</dbReference>
<protein>
    <submittedName>
        <fullName evidence="5">HAD family phosphatase</fullName>
    </submittedName>
</protein>
<dbReference type="SUPFAM" id="SSF56784">
    <property type="entry name" value="HAD-like"/>
    <property type="match status" value="1"/>
</dbReference>
<name>A0A6G7Y7T7_9ACTN</name>
<dbReference type="RefSeq" id="WP_166233854.1">
    <property type="nucleotide sequence ID" value="NZ_CP049865.1"/>
</dbReference>
<dbReference type="SFLD" id="SFLDG01129">
    <property type="entry name" value="C1.5:_HAD__Beta-PGM__Phosphata"/>
    <property type="match status" value="1"/>
</dbReference>
<sequence>MAAFEAVLFDCDGVLVDSEPITNRVQREVLAELGWELTEAEGIARFVGHAFADFAPDIHEATGVWIDEAWLEGFRARRDAALRAELRPVPGAADAVRAIADALGGRVACASGADRAKTQMQVDIAGLSDVFGDRIFSGMECVLTKPAPDVYLAAAAALGVDPAACAVIEDSAAGVSAGLAAGATVFGFAPQGPTHQLPEALLAQGAAATFSAMADLPALVLGGRPRA</sequence>
<dbReference type="Gene3D" id="3.40.50.1000">
    <property type="entry name" value="HAD superfamily/HAD-like"/>
    <property type="match status" value="1"/>
</dbReference>
<dbReference type="Gene3D" id="1.10.150.240">
    <property type="entry name" value="Putative phosphatase, domain 2"/>
    <property type="match status" value="1"/>
</dbReference>